<dbReference type="InterPro" id="IPR041545">
    <property type="entry name" value="DUF5601"/>
</dbReference>
<sequence length="457" mass="51165">MRHRSAGPVGEYVRSFIKGFTKKPYRVADQTKLILDFLDFISLRMRECEVWSNVSSTEFENATEAMEKLIMNRLYNYTFSPAIKREGRWSVQTDDLERDRVLKQRIRLFGWIDETHLDVPVGDHSKGFVDFAIQELLKINHYKAPRDKVICILNCCKVIFGLIRHLSTQENADNFVPILIFVVLRANPDNLISNVEYISRFRNPERLSSESGYYLSSLMGAIAFIETMDYTSLSNITQKEFEENVEDAVQKMSAQPESAEPFTPVQFDTGKLEAGDTSSSPASVQMTPQGSGSDGEDGAPRSPHTPNMPNRQGSTDPYLLDGAGGVRTPTDDGSEFGEDHRTVQESQQSSATNAPAPNRSKRSDFSNFLPSFLSEANILQTPQTQASALPLLKRLQAQEEEGDQQRQVAQIDRAHIDAGVETLKSIFAETDSSVCRLVLEGCDGDVQQAIDKLLEMS</sequence>
<evidence type="ECO:0000256" key="1">
    <source>
        <dbReference type="SAM" id="MobiDB-lite"/>
    </source>
</evidence>
<dbReference type="GO" id="GO:0030139">
    <property type="term" value="C:endocytic vesicle"/>
    <property type="evidence" value="ECO:0007669"/>
    <property type="project" value="TreeGrafter"/>
</dbReference>
<dbReference type="Gene3D" id="1.10.246.120">
    <property type="match status" value="1"/>
</dbReference>
<dbReference type="FunCoup" id="A0A316VG62">
    <property type="interactions" value="56"/>
</dbReference>
<dbReference type="GO" id="GO:0016192">
    <property type="term" value="P:vesicle-mediated transport"/>
    <property type="evidence" value="ECO:0007669"/>
    <property type="project" value="InterPro"/>
</dbReference>
<dbReference type="PANTHER" id="PTHR23101">
    <property type="entry name" value="RAB GDP/GTP EXCHANGE FACTOR"/>
    <property type="match status" value="1"/>
</dbReference>
<dbReference type="GO" id="GO:0043130">
    <property type="term" value="F:ubiquitin binding"/>
    <property type="evidence" value="ECO:0007669"/>
    <property type="project" value="InterPro"/>
</dbReference>
<dbReference type="InterPro" id="IPR037191">
    <property type="entry name" value="VPS9_dom_sf"/>
</dbReference>
<dbReference type="GO" id="GO:0005829">
    <property type="term" value="C:cytosol"/>
    <property type="evidence" value="ECO:0007669"/>
    <property type="project" value="TreeGrafter"/>
</dbReference>
<evidence type="ECO:0000313" key="4">
    <source>
        <dbReference type="EMBL" id="PWN36058.1"/>
    </source>
</evidence>
<dbReference type="GO" id="GO:0005085">
    <property type="term" value="F:guanyl-nucleotide exchange factor activity"/>
    <property type="evidence" value="ECO:0007669"/>
    <property type="project" value="InterPro"/>
</dbReference>
<evidence type="ECO:0000259" key="2">
    <source>
        <dbReference type="PROSITE" id="PS51140"/>
    </source>
</evidence>
<dbReference type="SUPFAM" id="SSF109993">
    <property type="entry name" value="VPS9 domain"/>
    <property type="match status" value="1"/>
</dbReference>
<dbReference type="CDD" id="cd14279">
    <property type="entry name" value="CUE"/>
    <property type="match status" value="1"/>
</dbReference>
<proteinExistence type="predicted"/>
<dbReference type="OrthoDB" id="300289at2759"/>
<dbReference type="Gene3D" id="1.20.1050.80">
    <property type="entry name" value="VPS9 domain"/>
    <property type="match status" value="1"/>
</dbReference>
<evidence type="ECO:0000259" key="3">
    <source>
        <dbReference type="PROSITE" id="PS51205"/>
    </source>
</evidence>
<dbReference type="PROSITE" id="PS51205">
    <property type="entry name" value="VPS9"/>
    <property type="match status" value="1"/>
</dbReference>
<feature type="region of interest" description="Disordered" evidence="1">
    <location>
        <begin position="247"/>
        <end position="365"/>
    </location>
</feature>
<dbReference type="GO" id="GO:0031267">
    <property type="term" value="F:small GTPase binding"/>
    <property type="evidence" value="ECO:0007669"/>
    <property type="project" value="TreeGrafter"/>
</dbReference>
<dbReference type="Gene3D" id="1.10.8.10">
    <property type="entry name" value="DNA helicase RuvA subunit, C-terminal domain"/>
    <property type="match status" value="1"/>
</dbReference>
<dbReference type="PANTHER" id="PTHR23101:SF25">
    <property type="entry name" value="GTPASE-ACTIVATING PROTEIN AND VPS9 DOMAIN-CONTAINING PROTEIN 1"/>
    <property type="match status" value="1"/>
</dbReference>
<dbReference type="InParanoid" id="A0A316VG62"/>
<reference evidence="4 5" key="1">
    <citation type="journal article" date="2018" name="Mol. Biol. Evol.">
        <title>Broad Genomic Sampling Reveals a Smut Pathogenic Ancestry of the Fungal Clade Ustilaginomycotina.</title>
        <authorList>
            <person name="Kijpornyongpan T."/>
            <person name="Mondo S.J."/>
            <person name="Barry K."/>
            <person name="Sandor L."/>
            <person name="Lee J."/>
            <person name="Lipzen A."/>
            <person name="Pangilinan J."/>
            <person name="LaButti K."/>
            <person name="Hainaut M."/>
            <person name="Henrissat B."/>
            <person name="Grigoriev I.V."/>
            <person name="Spatafora J.W."/>
            <person name="Aime M.C."/>
        </authorList>
    </citation>
    <scope>NUCLEOTIDE SEQUENCE [LARGE SCALE GENOMIC DNA]</scope>
    <source>
        <strain evidence="4 5">MCA 3882</strain>
    </source>
</reference>
<dbReference type="STRING" id="1280837.A0A316VG62"/>
<dbReference type="EMBL" id="KZ819603">
    <property type="protein sequence ID" value="PWN36058.1"/>
    <property type="molecule type" value="Genomic_DNA"/>
</dbReference>
<dbReference type="InterPro" id="IPR003892">
    <property type="entry name" value="CUE"/>
</dbReference>
<protein>
    <recommendedName>
        <fullName evidence="6">VPS9 domain-containing protein</fullName>
    </recommendedName>
</protein>
<dbReference type="Pfam" id="PF02845">
    <property type="entry name" value="CUE"/>
    <property type="match status" value="1"/>
</dbReference>
<dbReference type="PROSITE" id="PS51140">
    <property type="entry name" value="CUE"/>
    <property type="match status" value="1"/>
</dbReference>
<dbReference type="AlphaFoldDB" id="A0A316VG62"/>
<dbReference type="Proteomes" id="UP000245771">
    <property type="component" value="Unassembled WGS sequence"/>
</dbReference>
<dbReference type="SMART" id="SM00167">
    <property type="entry name" value="VPS9"/>
    <property type="match status" value="1"/>
</dbReference>
<name>A0A316VG62_9BASI</name>
<feature type="compositionally biased region" description="Polar residues" evidence="1">
    <location>
        <begin position="344"/>
        <end position="355"/>
    </location>
</feature>
<dbReference type="Pfam" id="PF18151">
    <property type="entry name" value="DUF5601"/>
    <property type="match status" value="1"/>
</dbReference>
<dbReference type="Pfam" id="PF02204">
    <property type="entry name" value="VPS9"/>
    <property type="match status" value="1"/>
</dbReference>
<feature type="compositionally biased region" description="Polar residues" evidence="1">
    <location>
        <begin position="304"/>
        <end position="315"/>
    </location>
</feature>
<evidence type="ECO:0000313" key="5">
    <source>
        <dbReference type="Proteomes" id="UP000245771"/>
    </source>
</evidence>
<feature type="domain" description="VPS9" evidence="3">
    <location>
        <begin position="96"/>
        <end position="234"/>
    </location>
</feature>
<dbReference type="RefSeq" id="XP_025356360.1">
    <property type="nucleotide sequence ID" value="XM_025496987.1"/>
</dbReference>
<evidence type="ECO:0008006" key="6">
    <source>
        <dbReference type="Google" id="ProtNLM"/>
    </source>
</evidence>
<organism evidence="4 5">
    <name type="scientific">Meira miltonrushii</name>
    <dbReference type="NCBI Taxonomy" id="1280837"/>
    <lineage>
        <taxon>Eukaryota</taxon>
        <taxon>Fungi</taxon>
        <taxon>Dikarya</taxon>
        <taxon>Basidiomycota</taxon>
        <taxon>Ustilaginomycotina</taxon>
        <taxon>Exobasidiomycetes</taxon>
        <taxon>Exobasidiales</taxon>
        <taxon>Brachybasidiaceae</taxon>
        <taxon>Meira</taxon>
    </lineage>
</organism>
<dbReference type="InterPro" id="IPR009060">
    <property type="entry name" value="UBA-like_sf"/>
</dbReference>
<gene>
    <name evidence="4" type="ORF">FA14DRAFT_134594</name>
</gene>
<keyword evidence="5" id="KW-1185">Reference proteome</keyword>
<feature type="compositionally biased region" description="Polar residues" evidence="1">
    <location>
        <begin position="276"/>
        <end position="291"/>
    </location>
</feature>
<accession>A0A316VG62</accession>
<dbReference type="SUPFAM" id="SSF46934">
    <property type="entry name" value="UBA-like"/>
    <property type="match status" value="1"/>
</dbReference>
<dbReference type="InterPro" id="IPR003123">
    <property type="entry name" value="VPS9"/>
</dbReference>
<dbReference type="GeneID" id="37018768"/>
<dbReference type="InterPro" id="IPR045046">
    <property type="entry name" value="Vps9-like"/>
</dbReference>
<feature type="domain" description="CUE" evidence="2">
    <location>
        <begin position="415"/>
        <end position="457"/>
    </location>
</feature>